<dbReference type="RefSeq" id="WP_380825391.1">
    <property type="nucleotide sequence ID" value="NZ_JBHTCG010000004.1"/>
</dbReference>
<gene>
    <name evidence="4" type="ORF">ACFQSB_08400</name>
</gene>
<evidence type="ECO:0000313" key="5">
    <source>
        <dbReference type="Proteomes" id="UP001596496"/>
    </source>
</evidence>
<keyword evidence="5" id="KW-1185">Reference proteome</keyword>
<feature type="domain" description="Adenylyltransferase AadA C-terminal" evidence="3">
    <location>
        <begin position="187"/>
        <end position="238"/>
    </location>
</feature>
<evidence type="ECO:0000259" key="2">
    <source>
        <dbReference type="Pfam" id="PF01909"/>
    </source>
</evidence>
<reference evidence="5" key="1">
    <citation type="journal article" date="2019" name="Int. J. Syst. Evol. Microbiol.">
        <title>The Global Catalogue of Microorganisms (GCM) 10K type strain sequencing project: providing services to taxonomists for standard genome sequencing and annotation.</title>
        <authorList>
            <consortium name="The Broad Institute Genomics Platform"/>
            <consortium name="The Broad Institute Genome Sequencing Center for Infectious Disease"/>
            <person name="Wu L."/>
            <person name="Ma J."/>
        </authorList>
    </citation>
    <scope>NUCLEOTIDE SEQUENCE [LARGE SCALE GENOMIC DNA]</scope>
    <source>
        <strain evidence="5">CECT 7649</strain>
    </source>
</reference>
<dbReference type="Pfam" id="PF13427">
    <property type="entry name" value="AadA_C"/>
    <property type="match status" value="1"/>
</dbReference>
<dbReference type="Proteomes" id="UP001596496">
    <property type="component" value="Unassembled WGS sequence"/>
</dbReference>
<name>A0ABW2P116_9ACTN</name>
<evidence type="ECO:0000256" key="1">
    <source>
        <dbReference type="ARBA" id="ARBA00022679"/>
    </source>
</evidence>
<dbReference type="GO" id="GO:0016779">
    <property type="term" value="F:nucleotidyltransferase activity"/>
    <property type="evidence" value="ECO:0007669"/>
    <property type="project" value="UniProtKB-KW"/>
</dbReference>
<feature type="domain" description="Polymerase nucleotidyl transferase" evidence="2">
    <location>
        <begin position="19"/>
        <end position="61"/>
    </location>
</feature>
<dbReference type="Pfam" id="PF01909">
    <property type="entry name" value="NTP_transf_2"/>
    <property type="match status" value="1"/>
</dbReference>
<evidence type="ECO:0000313" key="4">
    <source>
        <dbReference type="EMBL" id="MFC7382222.1"/>
    </source>
</evidence>
<sequence>MPHQSLDPLVAETVGVYLEEVDAQAPGLVEGLYLVGSVALNDFRPQASDIDFVAVTSARLNAAALATLAGVHDRLKRRRRKPFFDGGYITWDDLADAPADSGPGASVHEHRFHATQGGSDPVTWHTLAHHGIACRGPEPGEVKVRVDREELIAWTDANLDDYWRWLLDRASRLRHRWGMAMLVPYGAVWVVTGISRMHYTIATGRVISKTGATAYAIEAFPERWHRVVAEAARLRRGEPGRSPYRSPLSRRRDVLAFGEMAISEAHRLRLRAAGT</sequence>
<organism evidence="4 5">
    <name type="scientific">Sphaerisporangium rhizosphaerae</name>
    <dbReference type="NCBI Taxonomy" id="2269375"/>
    <lineage>
        <taxon>Bacteria</taxon>
        <taxon>Bacillati</taxon>
        <taxon>Actinomycetota</taxon>
        <taxon>Actinomycetes</taxon>
        <taxon>Streptosporangiales</taxon>
        <taxon>Streptosporangiaceae</taxon>
        <taxon>Sphaerisporangium</taxon>
    </lineage>
</organism>
<dbReference type="EMBL" id="JBHTCG010000004">
    <property type="protein sequence ID" value="MFC7382222.1"/>
    <property type="molecule type" value="Genomic_DNA"/>
</dbReference>
<keyword evidence="1" id="KW-0808">Transferase</keyword>
<evidence type="ECO:0000259" key="3">
    <source>
        <dbReference type="Pfam" id="PF13427"/>
    </source>
</evidence>
<dbReference type="InterPro" id="IPR002934">
    <property type="entry name" value="Polymerase_NTP_transf_dom"/>
</dbReference>
<dbReference type="InterPro" id="IPR043519">
    <property type="entry name" value="NT_sf"/>
</dbReference>
<dbReference type="InterPro" id="IPR025184">
    <property type="entry name" value="AadA_C"/>
</dbReference>
<comment type="caution">
    <text evidence="4">The sequence shown here is derived from an EMBL/GenBank/DDBJ whole genome shotgun (WGS) entry which is preliminary data.</text>
</comment>
<keyword evidence="4" id="KW-0548">Nucleotidyltransferase</keyword>
<dbReference type="SUPFAM" id="SSF81301">
    <property type="entry name" value="Nucleotidyltransferase"/>
    <property type="match status" value="1"/>
</dbReference>
<proteinExistence type="predicted"/>
<accession>A0ABW2P116</accession>
<protein>
    <submittedName>
        <fullName evidence="4">Aminoglycoside adenylyltransferase domain-containing protein</fullName>
    </submittedName>
</protein>